<keyword evidence="1" id="KW-1133">Transmembrane helix</keyword>
<reference evidence="2 3" key="1">
    <citation type="submission" date="2019-06" db="EMBL/GenBank/DDBJ databases">
        <title>Sequencing the genomes of 1000 actinobacteria strains.</title>
        <authorList>
            <person name="Klenk H.-P."/>
        </authorList>
    </citation>
    <scope>NUCLEOTIDE SEQUENCE [LARGE SCALE GENOMIC DNA]</scope>
    <source>
        <strain evidence="2 3">DSM 45511</strain>
    </source>
</reference>
<feature type="transmembrane region" description="Helical" evidence="1">
    <location>
        <begin position="107"/>
        <end position="133"/>
    </location>
</feature>
<dbReference type="OrthoDB" id="946604at2"/>
<feature type="transmembrane region" description="Helical" evidence="1">
    <location>
        <begin position="32"/>
        <end position="53"/>
    </location>
</feature>
<dbReference type="AlphaFoldDB" id="A0A543FRH0"/>
<feature type="transmembrane region" description="Helical" evidence="1">
    <location>
        <begin position="140"/>
        <end position="157"/>
    </location>
</feature>
<protein>
    <submittedName>
        <fullName evidence="2">Uncharacterized protein</fullName>
    </submittedName>
</protein>
<evidence type="ECO:0000256" key="1">
    <source>
        <dbReference type="SAM" id="Phobius"/>
    </source>
</evidence>
<keyword evidence="1" id="KW-0812">Transmembrane</keyword>
<feature type="transmembrane region" description="Helical" evidence="1">
    <location>
        <begin position="65"/>
        <end position="87"/>
    </location>
</feature>
<keyword evidence="3" id="KW-1185">Reference proteome</keyword>
<name>A0A543FRH0_9PSEU</name>
<evidence type="ECO:0000313" key="2">
    <source>
        <dbReference type="EMBL" id="TQM36418.1"/>
    </source>
</evidence>
<feature type="transmembrane region" description="Helical" evidence="1">
    <location>
        <begin position="163"/>
        <end position="184"/>
    </location>
</feature>
<gene>
    <name evidence="2" type="ORF">FB388_7881</name>
</gene>
<dbReference type="EMBL" id="VFPH01000003">
    <property type="protein sequence ID" value="TQM36418.1"/>
    <property type="molecule type" value="Genomic_DNA"/>
</dbReference>
<evidence type="ECO:0000313" key="3">
    <source>
        <dbReference type="Proteomes" id="UP000319818"/>
    </source>
</evidence>
<keyword evidence="1" id="KW-0472">Membrane</keyword>
<organism evidence="2 3">
    <name type="scientific">Pseudonocardia cypriaca</name>
    <dbReference type="NCBI Taxonomy" id="882449"/>
    <lineage>
        <taxon>Bacteria</taxon>
        <taxon>Bacillati</taxon>
        <taxon>Actinomycetota</taxon>
        <taxon>Actinomycetes</taxon>
        <taxon>Pseudonocardiales</taxon>
        <taxon>Pseudonocardiaceae</taxon>
        <taxon>Pseudonocardia</taxon>
    </lineage>
</organism>
<accession>A0A543FRH0</accession>
<sequence length="195" mass="19878">MSLIALRRGSLVLGPLLLAASTFFWVDGRYGVVGGVLVALSSATWVYGLVGAWERLHPRLPAATAAGLVLTLLGTFGGIAFGLQGFFEGAFGVSSAESLAAVDQHPVAAWLALWGAGPLFPLSLVLLGAALLWTRLVPRPVAVALMIAGIAFPLSRIGRIDLVAHAVDVVLLGASASLAAHLAAGTSAPPRKVGA</sequence>
<dbReference type="RefSeq" id="WP_142107625.1">
    <property type="nucleotide sequence ID" value="NZ_VFPH01000003.1"/>
</dbReference>
<dbReference type="Proteomes" id="UP000319818">
    <property type="component" value="Unassembled WGS sequence"/>
</dbReference>
<proteinExistence type="predicted"/>
<comment type="caution">
    <text evidence="2">The sequence shown here is derived from an EMBL/GenBank/DDBJ whole genome shotgun (WGS) entry which is preliminary data.</text>
</comment>
<feature type="transmembrane region" description="Helical" evidence="1">
    <location>
        <begin position="9"/>
        <end position="26"/>
    </location>
</feature>